<gene>
    <name evidence="6" type="ORF">UFOPK2359_00518</name>
    <name evidence="7" type="ORF">UFOPK3167_00811</name>
</gene>
<dbReference type="Pfam" id="PF03167">
    <property type="entry name" value="UDG"/>
    <property type="match status" value="1"/>
</dbReference>
<dbReference type="InterPro" id="IPR036895">
    <property type="entry name" value="Uracil-DNA_glycosylase-like_sf"/>
</dbReference>
<dbReference type="PANTHER" id="PTHR11264">
    <property type="entry name" value="URACIL-DNA GLYCOSYLASE"/>
    <property type="match status" value="1"/>
</dbReference>
<accession>A0A6J7A7N1</accession>
<proteinExistence type="inferred from homology"/>
<evidence type="ECO:0000313" key="7">
    <source>
        <dbReference type="EMBL" id="CAB4828784.1"/>
    </source>
</evidence>
<name>A0A6J7A7N1_9ZZZZ</name>
<dbReference type="SMART" id="SM00986">
    <property type="entry name" value="UDG"/>
    <property type="match status" value="1"/>
</dbReference>
<dbReference type="PROSITE" id="PS00130">
    <property type="entry name" value="U_DNA_GLYCOSYLASE"/>
    <property type="match status" value="1"/>
</dbReference>
<evidence type="ECO:0000256" key="4">
    <source>
        <dbReference type="ARBA" id="ARBA00023204"/>
    </source>
</evidence>
<sequence length="211" mass="23280">MSLFAQLHPEWQVVLEKLRTDIDQIDARVDLHNVTPAYSHIMRVFSQPISNIKVVVVGQDPYPGVGQAQGLAFSVSSDVFPASLKNIFLELNDDLGNQLRTNGDLSDWADQGVFLLNRVLTTTPGDSMAHGDFGWQEITNEAARILGEKKVVAILWGKKAQELQAHFDPALTIKSVHPSPLSAYRGFFGSKPFSRTNSILVSQGLTPIIWA</sequence>
<evidence type="ECO:0000256" key="2">
    <source>
        <dbReference type="ARBA" id="ARBA00022763"/>
    </source>
</evidence>
<evidence type="ECO:0000256" key="3">
    <source>
        <dbReference type="ARBA" id="ARBA00022801"/>
    </source>
</evidence>
<dbReference type="GO" id="GO:0004844">
    <property type="term" value="F:uracil DNA N-glycosylase activity"/>
    <property type="evidence" value="ECO:0007669"/>
    <property type="project" value="InterPro"/>
</dbReference>
<organism evidence="7">
    <name type="scientific">freshwater metagenome</name>
    <dbReference type="NCBI Taxonomy" id="449393"/>
    <lineage>
        <taxon>unclassified sequences</taxon>
        <taxon>metagenomes</taxon>
        <taxon>ecological metagenomes</taxon>
    </lineage>
</organism>
<dbReference type="AlphaFoldDB" id="A0A6J7A7N1"/>
<dbReference type="EMBL" id="CAEZXG010000022">
    <property type="protein sequence ID" value="CAB4678352.1"/>
    <property type="molecule type" value="Genomic_DNA"/>
</dbReference>
<evidence type="ECO:0000259" key="5">
    <source>
        <dbReference type="SMART" id="SM00986"/>
    </source>
</evidence>
<keyword evidence="2" id="KW-0227">DNA damage</keyword>
<dbReference type="EMBL" id="CAFABF010000036">
    <property type="protein sequence ID" value="CAB4828784.1"/>
    <property type="molecule type" value="Genomic_DNA"/>
</dbReference>
<dbReference type="Gene3D" id="3.40.470.10">
    <property type="entry name" value="Uracil-DNA glycosylase-like domain"/>
    <property type="match status" value="1"/>
</dbReference>
<dbReference type="SMART" id="SM00987">
    <property type="entry name" value="UreE_C"/>
    <property type="match status" value="1"/>
</dbReference>
<keyword evidence="4" id="KW-0234">DNA repair</keyword>
<protein>
    <submittedName>
        <fullName evidence="7">Unannotated protein</fullName>
    </submittedName>
</protein>
<keyword evidence="3" id="KW-0378">Hydrolase</keyword>
<dbReference type="InterPro" id="IPR005122">
    <property type="entry name" value="Uracil-DNA_glycosylase-like"/>
</dbReference>
<evidence type="ECO:0000256" key="1">
    <source>
        <dbReference type="ARBA" id="ARBA00008184"/>
    </source>
</evidence>
<feature type="domain" description="Uracil-DNA glycosylase-like" evidence="5">
    <location>
        <begin position="45"/>
        <end position="200"/>
    </location>
</feature>
<comment type="similarity">
    <text evidence="1">Belongs to the uracil-DNA glycosylase (UDG) superfamily. UNG family.</text>
</comment>
<dbReference type="GO" id="GO:0097510">
    <property type="term" value="P:base-excision repair, AP site formation via deaminated base removal"/>
    <property type="evidence" value="ECO:0007669"/>
    <property type="project" value="TreeGrafter"/>
</dbReference>
<dbReference type="InterPro" id="IPR002043">
    <property type="entry name" value="UDG_fam1"/>
</dbReference>
<dbReference type="SUPFAM" id="SSF52141">
    <property type="entry name" value="Uracil-DNA glycosylase-like"/>
    <property type="match status" value="1"/>
</dbReference>
<reference evidence="7" key="1">
    <citation type="submission" date="2020-05" db="EMBL/GenBank/DDBJ databases">
        <authorList>
            <person name="Chiriac C."/>
            <person name="Salcher M."/>
            <person name="Ghai R."/>
            <person name="Kavagutti S V."/>
        </authorList>
    </citation>
    <scope>NUCLEOTIDE SEQUENCE</scope>
</reference>
<dbReference type="CDD" id="cd10027">
    <property type="entry name" value="UDG-F1-like"/>
    <property type="match status" value="1"/>
</dbReference>
<evidence type="ECO:0000313" key="6">
    <source>
        <dbReference type="EMBL" id="CAB4678352.1"/>
    </source>
</evidence>
<dbReference type="InterPro" id="IPR018085">
    <property type="entry name" value="Ura-DNA_Glyclase_AS"/>
</dbReference>
<dbReference type="PANTHER" id="PTHR11264:SF0">
    <property type="entry name" value="URACIL-DNA GLYCOSYLASE"/>
    <property type="match status" value="1"/>
</dbReference>
<dbReference type="NCBIfam" id="NF003588">
    <property type="entry name" value="PRK05254.1-1"/>
    <property type="match status" value="1"/>
</dbReference>
<dbReference type="HAMAP" id="MF_00148">
    <property type="entry name" value="UDG"/>
    <property type="match status" value="1"/>
</dbReference>
<dbReference type="NCBIfam" id="NF003592">
    <property type="entry name" value="PRK05254.1-5"/>
    <property type="match status" value="1"/>
</dbReference>